<dbReference type="CDD" id="cd23948">
    <property type="entry name" value="FAD_synthase"/>
    <property type="match status" value="1"/>
</dbReference>
<keyword evidence="16" id="KW-0067">ATP-binding</keyword>
<comment type="subcellular location">
    <subcellularLocation>
        <location evidence="3">Cytoplasm</location>
    </subcellularLocation>
</comment>
<dbReference type="PANTHER" id="PTHR23293:SF9">
    <property type="entry name" value="FAD SYNTHASE"/>
    <property type="match status" value="1"/>
</dbReference>
<evidence type="ECO:0000256" key="2">
    <source>
        <dbReference type="ARBA" id="ARBA00003316"/>
    </source>
</evidence>
<dbReference type="InterPro" id="IPR036425">
    <property type="entry name" value="MoaB/Mog-like_dom_sf"/>
</dbReference>
<evidence type="ECO:0000256" key="16">
    <source>
        <dbReference type="ARBA" id="ARBA00022840"/>
    </source>
</evidence>
<evidence type="ECO:0000256" key="12">
    <source>
        <dbReference type="ARBA" id="ARBA00022679"/>
    </source>
</evidence>
<evidence type="ECO:0000256" key="6">
    <source>
        <dbReference type="ARBA" id="ARBA00007589"/>
    </source>
</evidence>
<feature type="domain" description="MoaB/Mog" evidence="21">
    <location>
        <begin position="21"/>
        <end position="187"/>
    </location>
</feature>
<keyword evidence="14" id="KW-0547">Nucleotide-binding</keyword>
<dbReference type="InterPro" id="IPR056596">
    <property type="entry name" value="FLAD1_M"/>
</dbReference>
<accession>T1G2H7</accession>
<dbReference type="SMART" id="SM00852">
    <property type="entry name" value="MoCF_biosynth"/>
    <property type="match status" value="1"/>
</dbReference>
<keyword evidence="10" id="KW-0285">Flavoprotein</keyword>
<dbReference type="HOGENOM" id="CLU_030805_8_0_1"/>
<evidence type="ECO:0000256" key="10">
    <source>
        <dbReference type="ARBA" id="ARBA00022630"/>
    </source>
</evidence>
<comment type="catalytic activity">
    <reaction evidence="20">
        <text>FMN + ATP + H(+) = FAD + diphosphate</text>
        <dbReference type="Rhea" id="RHEA:17237"/>
        <dbReference type="ChEBI" id="CHEBI:15378"/>
        <dbReference type="ChEBI" id="CHEBI:30616"/>
        <dbReference type="ChEBI" id="CHEBI:33019"/>
        <dbReference type="ChEBI" id="CHEBI:57692"/>
        <dbReference type="ChEBI" id="CHEBI:58210"/>
        <dbReference type="EC" id="2.7.7.2"/>
    </reaction>
</comment>
<evidence type="ECO:0000313" key="24">
    <source>
        <dbReference type="Proteomes" id="UP000015101"/>
    </source>
</evidence>
<dbReference type="Pfam" id="PF00994">
    <property type="entry name" value="MoCF_biosynth"/>
    <property type="match status" value="1"/>
</dbReference>
<dbReference type="CTD" id="20215275"/>
<keyword evidence="9" id="KW-0963">Cytoplasm</keyword>
<evidence type="ECO:0000256" key="11">
    <source>
        <dbReference type="ARBA" id="ARBA00022643"/>
    </source>
</evidence>
<evidence type="ECO:0000259" key="21">
    <source>
        <dbReference type="SMART" id="SM00852"/>
    </source>
</evidence>
<protein>
    <recommendedName>
        <fullName evidence="8">FAD synthase</fullName>
        <ecNumber evidence="7">2.7.7.2</ecNumber>
    </recommendedName>
    <alternativeName>
        <fullName evidence="17">FAD pyrophosphorylase</fullName>
    </alternativeName>
    <alternativeName>
        <fullName evidence="19">FMN adenylyltransferase</fullName>
    </alternativeName>
    <alternativeName>
        <fullName evidence="18">Flavin adenine dinucleotide synthase</fullName>
    </alternativeName>
</protein>
<keyword evidence="11" id="KW-0288">FMN</keyword>
<organism evidence="23 24">
    <name type="scientific">Helobdella robusta</name>
    <name type="common">Californian leech</name>
    <dbReference type="NCBI Taxonomy" id="6412"/>
    <lineage>
        <taxon>Eukaryota</taxon>
        <taxon>Metazoa</taxon>
        <taxon>Spiralia</taxon>
        <taxon>Lophotrochozoa</taxon>
        <taxon>Annelida</taxon>
        <taxon>Clitellata</taxon>
        <taxon>Hirudinea</taxon>
        <taxon>Rhynchobdellida</taxon>
        <taxon>Glossiphoniidae</taxon>
        <taxon>Helobdella</taxon>
    </lineage>
</organism>
<reference evidence="22 24" key="2">
    <citation type="journal article" date="2013" name="Nature">
        <title>Insights into bilaterian evolution from three spiralian genomes.</title>
        <authorList>
            <person name="Simakov O."/>
            <person name="Marletaz F."/>
            <person name="Cho S.J."/>
            <person name="Edsinger-Gonzales E."/>
            <person name="Havlak P."/>
            <person name="Hellsten U."/>
            <person name="Kuo D.H."/>
            <person name="Larsson T."/>
            <person name="Lv J."/>
            <person name="Arendt D."/>
            <person name="Savage R."/>
            <person name="Osoegawa K."/>
            <person name="de Jong P."/>
            <person name="Grimwood J."/>
            <person name="Chapman J.A."/>
            <person name="Shapiro H."/>
            <person name="Aerts A."/>
            <person name="Otillar R.P."/>
            <person name="Terry A.Y."/>
            <person name="Boore J.L."/>
            <person name="Grigoriev I.V."/>
            <person name="Lindberg D.R."/>
            <person name="Seaver E.C."/>
            <person name="Weisblat D.A."/>
            <person name="Putnam N.H."/>
            <person name="Rokhsar D.S."/>
        </authorList>
    </citation>
    <scope>NUCLEOTIDE SEQUENCE</scope>
</reference>
<dbReference type="EC" id="2.7.7.2" evidence="7"/>
<dbReference type="eggNOG" id="KOG2644">
    <property type="taxonomic scope" value="Eukaryota"/>
</dbReference>
<dbReference type="InterPro" id="IPR002500">
    <property type="entry name" value="PAPS_reduct_dom"/>
</dbReference>
<dbReference type="Pfam" id="PF01507">
    <property type="entry name" value="PAPS_reduct"/>
    <property type="match status" value="2"/>
</dbReference>
<keyword evidence="15" id="KW-0274">FAD</keyword>
<dbReference type="EnsemblMetazoa" id="HelroT76281">
    <property type="protein sequence ID" value="HelroP76281"/>
    <property type="gene ID" value="HelroG76281"/>
</dbReference>
<dbReference type="SUPFAM" id="SSF53218">
    <property type="entry name" value="Molybdenum cofactor biosynthesis proteins"/>
    <property type="match status" value="1"/>
</dbReference>
<evidence type="ECO:0000256" key="3">
    <source>
        <dbReference type="ARBA" id="ARBA00004496"/>
    </source>
</evidence>
<dbReference type="GO" id="GO:0006747">
    <property type="term" value="P:FAD biosynthetic process"/>
    <property type="evidence" value="ECO:0000318"/>
    <property type="project" value="GO_Central"/>
</dbReference>
<dbReference type="Pfam" id="PF24102">
    <property type="entry name" value="FLAD1_M"/>
    <property type="match status" value="1"/>
</dbReference>
<evidence type="ECO:0000256" key="18">
    <source>
        <dbReference type="ARBA" id="ARBA00031676"/>
    </source>
</evidence>
<reference evidence="24" key="1">
    <citation type="submission" date="2012-12" db="EMBL/GenBank/DDBJ databases">
        <authorList>
            <person name="Hellsten U."/>
            <person name="Grimwood J."/>
            <person name="Chapman J.A."/>
            <person name="Shapiro H."/>
            <person name="Aerts A."/>
            <person name="Otillar R.P."/>
            <person name="Terry A.Y."/>
            <person name="Boore J.L."/>
            <person name="Simakov O."/>
            <person name="Marletaz F."/>
            <person name="Cho S.-J."/>
            <person name="Edsinger-Gonzales E."/>
            <person name="Havlak P."/>
            <person name="Kuo D.-H."/>
            <person name="Larsson T."/>
            <person name="Lv J."/>
            <person name="Arendt D."/>
            <person name="Savage R."/>
            <person name="Osoegawa K."/>
            <person name="de Jong P."/>
            <person name="Lindberg D.R."/>
            <person name="Seaver E.C."/>
            <person name="Weisblat D.A."/>
            <person name="Putnam N.H."/>
            <person name="Grigoriev I.V."/>
            <person name="Rokhsar D.S."/>
        </authorList>
    </citation>
    <scope>NUCLEOTIDE SEQUENCE</scope>
</reference>
<dbReference type="GO" id="GO:0005737">
    <property type="term" value="C:cytoplasm"/>
    <property type="evidence" value="ECO:0007669"/>
    <property type="project" value="UniProtKB-SubCell"/>
</dbReference>
<evidence type="ECO:0000256" key="1">
    <source>
        <dbReference type="ARBA" id="ARBA00001946"/>
    </source>
</evidence>
<evidence type="ECO:0000256" key="9">
    <source>
        <dbReference type="ARBA" id="ARBA00022490"/>
    </source>
</evidence>
<evidence type="ECO:0000313" key="23">
    <source>
        <dbReference type="EnsemblMetazoa" id="HelroP76281"/>
    </source>
</evidence>
<dbReference type="InParanoid" id="T1G2H7"/>
<evidence type="ECO:0000256" key="17">
    <source>
        <dbReference type="ARBA" id="ARBA00031145"/>
    </source>
</evidence>
<comment type="similarity">
    <text evidence="5">In the C-terminal section; belongs to the PAPS reductase family. FAD1 subfamily.</text>
</comment>
<evidence type="ECO:0000313" key="22">
    <source>
        <dbReference type="EMBL" id="ESO07761.1"/>
    </source>
</evidence>
<keyword evidence="12" id="KW-0808">Transferase</keyword>
<keyword evidence="24" id="KW-1185">Reference proteome</keyword>
<dbReference type="AlphaFoldDB" id="T1G2H7"/>
<comment type="function">
    <text evidence="2">Catalyzes the adenylation of flavin mononucleotide (FMN) to form flavin adenine dinucleotide (FAD) coenzyme.</text>
</comment>
<evidence type="ECO:0000256" key="19">
    <source>
        <dbReference type="ARBA" id="ARBA00031871"/>
    </source>
</evidence>
<proteinExistence type="inferred from homology"/>
<dbReference type="CDD" id="cd00885">
    <property type="entry name" value="cinA"/>
    <property type="match status" value="1"/>
</dbReference>
<sequence length="504" mass="57259">MANVENSSNGFSKSTNQFTAGIIVIGDEILKGQTMDTNSAFLTKKLFHLGVKVKKISVVPDELNAISDEITAFSSKFNFVITSGGIGPTHDDLTFEGIAKAFDEKLYPHPEIINVCKKFFGTDDLKNPKLKIAYVPESAKLLFGYDKISQKDLQFPLVVIKNVYVFPGVPHLMEKSFQALEDHFRNPDGKSFNSTIYLDENEYSITHIINEANQKFGSNVALGSYPKFHNNYYKVCLTLESPSKDDLDNCMTFFLKKLQHCLVTDYDRDPILNASDKVYNICQRIVSHKFDAEFCEKLSNSLKILEKCFNSYKLDEICVGFNGGKDCTALLHLVYAVIIKTRGDVSELNCLYIRRGQPFPEVEHFIKKTVKKYNIKLHTVTGRIKDALISFKSVKPNFKAVIMGTRLTDPHSSHLQDFSPTDEGWPEYMRVHPILHWTYGELWSFIRNLSLPYCSLYDVGYSSLGSMENTHPNPSLQRTDSKGNISYNKAYTLTDFTFERSGRN</sequence>
<dbReference type="EMBL" id="KB096183">
    <property type="protein sequence ID" value="ESO07761.1"/>
    <property type="molecule type" value="Genomic_DNA"/>
</dbReference>
<dbReference type="STRING" id="6412.T1G2H7"/>
<evidence type="ECO:0000256" key="4">
    <source>
        <dbReference type="ARBA" id="ARBA00004726"/>
    </source>
</evidence>
<name>T1G2H7_HELRO</name>
<dbReference type="Gene3D" id="3.40.980.10">
    <property type="entry name" value="MoaB/Mog-like domain"/>
    <property type="match status" value="1"/>
</dbReference>
<evidence type="ECO:0000256" key="13">
    <source>
        <dbReference type="ARBA" id="ARBA00022695"/>
    </source>
</evidence>
<dbReference type="PANTHER" id="PTHR23293">
    <property type="entry name" value="FAD SYNTHETASE-RELATED FMN ADENYLYLTRANSFERASE"/>
    <property type="match status" value="1"/>
</dbReference>
<dbReference type="FunFam" id="3.40.50.620:FF:000113">
    <property type="entry name" value="FAD synthase"/>
    <property type="match status" value="1"/>
</dbReference>
<evidence type="ECO:0000256" key="15">
    <source>
        <dbReference type="ARBA" id="ARBA00022827"/>
    </source>
</evidence>
<keyword evidence="13" id="KW-0548">Nucleotidyltransferase</keyword>
<comment type="similarity">
    <text evidence="6">In the N-terminal section; belongs to the MoaB/Mog family.</text>
</comment>
<gene>
    <name evidence="23" type="primary">20215275</name>
    <name evidence="22" type="ORF">HELRODRAFT_76281</name>
</gene>
<dbReference type="RefSeq" id="XP_009014372.1">
    <property type="nucleotide sequence ID" value="XM_009016124.1"/>
</dbReference>
<dbReference type="Proteomes" id="UP000015101">
    <property type="component" value="Unassembled WGS sequence"/>
</dbReference>
<dbReference type="Gene3D" id="3.40.50.620">
    <property type="entry name" value="HUPs"/>
    <property type="match status" value="1"/>
</dbReference>
<dbReference type="SUPFAM" id="SSF52402">
    <property type="entry name" value="Adenine nucleotide alpha hydrolases-like"/>
    <property type="match status" value="1"/>
</dbReference>
<comment type="cofactor">
    <cofactor evidence="1">
        <name>Mg(2+)</name>
        <dbReference type="ChEBI" id="CHEBI:18420"/>
    </cofactor>
</comment>
<dbReference type="EMBL" id="AMQM01003516">
    <property type="status" value="NOT_ANNOTATED_CDS"/>
    <property type="molecule type" value="Genomic_DNA"/>
</dbReference>
<dbReference type="InterPro" id="IPR014729">
    <property type="entry name" value="Rossmann-like_a/b/a_fold"/>
</dbReference>
<evidence type="ECO:0000256" key="5">
    <source>
        <dbReference type="ARBA" id="ARBA00006749"/>
    </source>
</evidence>
<dbReference type="GO" id="GO:0005524">
    <property type="term" value="F:ATP binding"/>
    <property type="evidence" value="ECO:0007669"/>
    <property type="project" value="UniProtKB-KW"/>
</dbReference>
<reference evidence="23" key="3">
    <citation type="submission" date="2015-06" db="UniProtKB">
        <authorList>
            <consortium name="EnsemblMetazoa"/>
        </authorList>
    </citation>
    <scope>IDENTIFICATION</scope>
</reference>
<dbReference type="InterPro" id="IPR001453">
    <property type="entry name" value="MoaB/Mog_dom"/>
</dbReference>
<evidence type="ECO:0000256" key="8">
    <source>
        <dbReference type="ARBA" id="ARBA00015431"/>
    </source>
</evidence>
<evidence type="ECO:0000256" key="14">
    <source>
        <dbReference type="ARBA" id="ARBA00022741"/>
    </source>
</evidence>
<dbReference type="OMA" id="NSHFLCK"/>
<comment type="pathway">
    <text evidence="4">Cofactor biosynthesis; FAD biosynthesis; FAD from FMN: step 1/1.</text>
</comment>
<evidence type="ECO:0000256" key="7">
    <source>
        <dbReference type="ARBA" id="ARBA00012393"/>
    </source>
</evidence>
<dbReference type="KEGG" id="hro:HELRODRAFT_76281"/>
<dbReference type="GO" id="GO:0003919">
    <property type="term" value="F:FMN adenylyltransferase activity"/>
    <property type="evidence" value="ECO:0000318"/>
    <property type="project" value="GO_Central"/>
</dbReference>
<evidence type="ECO:0000256" key="20">
    <source>
        <dbReference type="ARBA" id="ARBA00049494"/>
    </source>
</evidence>
<dbReference type="GeneID" id="20215275"/>
<dbReference type="OrthoDB" id="270728at2759"/>